<dbReference type="RefSeq" id="WP_118863892.1">
    <property type="nucleotide sequence ID" value="NZ_QWLV01000003.1"/>
</dbReference>
<dbReference type="InterPro" id="IPR006311">
    <property type="entry name" value="TAT_signal"/>
</dbReference>
<dbReference type="OrthoDB" id="9767994at2"/>
<reference evidence="3 4" key="1">
    <citation type="submission" date="2018-08" db="EMBL/GenBank/DDBJ databases">
        <title>The multiple taxonomic identification of Sphingomonas gilva.</title>
        <authorList>
            <person name="Zhu D."/>
            <person name="Zheng S."/>
        </authorList>
    </citation>
    <scope>NUCLEOTIDE SEQUENCE [LARGE SCALE GENOMIC DNA]</scope>
    <source>
        <strain evidence="3 4">ZDH117</strain>
    </source>
</reference>
<dbReference type="InterPro" id="IPR046867">
    <property type="entry name" value="AldOxase/xan_DH_MoCoBD2"/>
</dbReference>
<dbReference type="AlphaFoldDB" id="A0A396RMH2"/>
<dbReference type="PIRSF" id="PIRSF036389">
    <property type="entry name" value="IOR_B"/>
    <property type="match status" value="1"/>
</dbReference>
<dbReference type="PANTHER" id="PTHR47495">
    <property type="entry name" value="ALDEHYDE DEHYDROGENASE"/>
    <property type="match status" value="1"/>
</dbReference>
<dbReference type="PANTHER" id="PTHR47495:SF2">
    <property type="entry name" value="ALDEHYDE DEHYDROGENASE"/>
    <property type="match status" value="1"/>
</dbReference>
<dbReference type="EMBL" id="QWLV01000003">
    <property type="protein sequence ID" value="RHW17627.1"/>
    <property type="molecule type" value="Genomic_DNA"/>
</dbReference>
<dbReference type="Pfam" id="PF02738">
    <property type="entry name" value="MoCoBD_1"/>
    <property type="match status" value="1"/>
</dbReference>
<feature type="domain" description="Aldehyde oxidase/xanthine dehydrogenase a/b hammerhead" evidence="2">
    <location>
        <begin position="237"/>
        <end position="315"/>
    </location>
</feature>
<organism evidence="3 4">
    <name type="scientific">Sphingomonas gilva</name>
    <dbReference type="NCBI Taxonomy" id="2305907"/>
    <lineage>
        <taxon>Bacteria</taxon>
        <taxon>Pseudomonadati</taxon>
        <taxon>Pseudomonadota</taxon>
        <taxon>Alphaproteobacteria</taxon>
        <taxon>Sphingomonadales</taxon>
        <taxon>Sphingomonadaceae</taxon>
        <taxon>Sphingomonas</taxon>
    </lineage>
</organism>
<dbReference type="InterPro" id="IPR012368">
    <property type="entry name" value="OxRdtase_Mopterin-bd_su_IorB"/>
</dbReference>
<evidence type="ECO:0000313" key="4">
    <source>
        <dbReference type="Proteomes" id="UP000266693"/>
    </source>
</evidence>
<dbReference type="Pfam" id="PF20256">
    <property type="entry name" value="MoCoBD_2"/>
    <property type="match status" value="2"/>
</dbReference>
<keyword evidence="1" id="KW-1133">Transmembrane helix</keyword>
<protein>
    <submittedName>
        <fullName evidence="3">Xanthine dehydrogenase family protein molybdopterin-binding subunit</fullName>
    </submittedName>
</protein>
<accession>A0A396RMH2</accession>
<dbReference type="Gene3D" id="3.30.365.10">
    <property type="entry name" value="Aldehyde oxidase/xanthine dehydrogenase, molybdopterin binding domain"/>
    <property type="match status" value="4"/>
</dbReference>
<feature type="transmembrane region" description="Helical" evidence="1">
    <location>
        <begin position="18"/>
        <end position="36"/>
    </location>
</feature>
<dbReference type="GO" id="GO:0016491">
    <property type="term" value="F:oxidoreductase activity"/>
    <property type="evidence" value="ECO:0007669"/>
    <property type="project" value="InterPro"/>
</dbReference>
<name>A0A396RMH2_9SPHN</name>
<dbReference type="InterPro" id="IPR037165">
    <property type="entry name" value="AldOxase/xan_DH_Mopterin-bd_sf"/>
</dbReference>
<proteinExistence type="predicted"/>
<dbReference type="SUPFAM" id="SSF56003">
    <property type="entry name" value="Molybdenum cofactor-binding domain"/>
    <property type="match status" value="2"/>
</dbReference>
<evidence type="ECO:0000313" key="3">
    <source>
        <dbReference type="EMBL" id="RHW17627.1"/>
    </source>
</evidence>
<keyword evidence="1" id="KW-0812">Transmembrane</keyword>
<sequence length="746" mass="78336">MARERDEWTERRGISRRGLLIGGGAGIGLLVAFALWPRAHVANLRAAEGEHILGPWVKIGEDGHVAVIVPQAEMGQGVTTTLPQILADELGADWRTIAVEPAPPNPLYANRAAPMTLFEGSLGLPDDWADDFATRAGLTVTDGVHAEAAYEAPLRQAGAAARAMLCMAAAKRWDIDWQACDTEDGLVRWGEETLRFGGLAAEAAAETPPDPLPIRGFRRGGLIGQSVPRIDLPAKVDGSANFAGDIRLPNMVYAAIRQGPLGDSRLTRIDRAAADGIVGVLHVVENPRWVAAVATNWWAANRALDGMAPRFETGGGLIDDTHIETGLRTALAGEGARMVERGDLSAAFTGARIYTSDYYAAPALHAAAEPMTATAEWKTGRLELWLPTQTPAAARHAAAEAIGVAEAQVTVHPMLVGGQDGSKLDLEIARQAAVLAYALKRPVQLGWSRVEDLLRVPPRAPAAARLSARLAPNGMIEGWLAKIAAPATGRALASRLVPDHPEIAALTGWRAGDPYAVAGAAPPYAIPHMAIDHHRADLRLPTGHMRGGSHGANAFFTECFIDELSREAGVEPLSFRIAMLSGQARLARCLSIAATLGGWDGGSAGSGQGIAAHAMHGSYIAVMAEAAVDRSQRVRVSRLVAVVDCGRQNHPEIARQQIEGGLLFGVAQAVGAGASYTDNLGQARSLREVGIPALADAPEIVLQIVPSSVAPGAVGDIGVPAVAPAIANALRAASGTRYRSLPLRSA</sequence>
<keyword evidence="4" id="KW-1185">Reference proteome</keyword>
<evidence type="ECO:0000256" key="1">
    <source>
        <dbReference type="SAM" id="Phobius"/>
    </source>
</evidence>
<evidence type="ECO:0000259" key="2">
    <source>
        <dbReference type="SMART" id="SM01008"/>
    </source>
</evidence>
<dbReference type="SMART" id="SM01008">
    <property type="entry name" value="Ald_Xan_dh_C"/>
    <property type="match status" value="1"/>
</dbReference>
<dbReference type="PROSITE" id="PS51318">
    <property type="entry name" value="TAT"/>
    <property type="match status" value="1"/>
</dbReference>
<keyword evidence="1" id="KW-0472">Membrane</keyword>
<dbReference type="InterPro" id="IPR052516">
    <property type="entry name" value="N-heterocyclic_Hydroxylase"/>
</dbReference>
<dbReference type="InterPro" id="IPR008274">
    <property type="entry name" value="AldOxase/xan_DH_MoCoBD1"/>
</dbReference>
<dbReference type="InterPro" id="IPR000674">
    <property type="entry name" value="Ald_Oxase/Xan_DH_a/b"/>
</dbReference>
<comment type="caution">
    <text evidence="3">The sequence shown here is derived from an EMBL/GenBank/DDBJ whole genome shotgun (WGS) entry which is preliminary data.</text>
</comment>
<dbReference type="Proteomes" id="UP000266693">
    <property type="component" value="Unassembled WGS sequence"/>
</dbReference>
<dbReference type="Gene3D" id="3.90.1170.50">
    <property type="entry name" value="Aldehyde oxidase/xanthine dehydrogenase, a/b hammerhead"/>
    <property type="match status" value="1"/>
</dbReference>
<gene>
    <name evidence="3" type="ORF">D1610_09250</name>
</gene>